<protein>
    <submittedName>
        <fullName evidence="1">Uncharacterized protein</fullName>
    </submittedName>
</protein>
<dbReference type="AlphaFoldDB" id="A0A511UU14"/>
<comment type="caution">
    <text evidence="1">The sequence shown here is derived from an EMBL/GenBank/DDBJ whole genome shotgun (WGS) entry which is preliminary data.</text>
</comment>
<organism evidence="1 2">
    <name type="scientific">Cerasibacillus quisquiliarum</name>
    <dbReference type="NCBI Taxonomy" id="227865"/>
    <lineage>
        <taxon>Bacteria</taxon>
        <taxon>Bacillati</taxon>
        <taxon>Bacillota</taxon>
        <taxon>Bacilli</taxon>
        <taxon>Bacillales</taxon>
        <taxon>Bacillaceae</taxon>
        <taxon>Cerasibacillus</taxon>
    </lineage>
</organism>
<accession>A0A511UU14</accession>
<proteinExistence type="predicted"/>
<evidence type="ECO:0000313" key="2">
    <source>
        <dbReference type="Proteomes" id="UP000321491"/>
    </source>
</evidence>
<sequence>MKQFFKNVGVLLLAIVGIICIGIGVEKYRVYSEAAKIDWKVDDEAYLKNIFEEVYLQHENRSIIDGEVIVMKETELTNEPKSFSTFRKDLWLKNMSMKKRGDIWTRIMFDEVYYKEIDLETYGLPEILLQSDEIIIAKEDDVYPISLPSDQWYITHFNNESLILRSYEGVGNDYFVLFADEMAAIPLSAKNLEDKGRVAPFEKLLMANPMMQQDDSRFLLFDNETVWDRETVAFYKIEDHDLLSLDGQSVLLNYENNMNGVYYLQTIEQYIEKANEKKVIKIPEKAVIKKSTLPAAGLGRIDVLSFTSERIVFYSNMPSFIVGTAGVVKFSVDLTKEEPHFSIIFVEET</sequence>
<gene>
    <name evidence="1" type="ORF">CQU01_03170</name>
</gene>
<dbReference type="EMBL" id="BJXW01000004">
    <property type="protein sequence ID" value="GEN30079.1"/>
    <property type="molecule type" value="Genomic_DNA"/>
</dbReference>
<evidence type="ECO:0000313" key="1">
    <source>
        <dbReference type="EMBL" id="GEN30079.1"/>
    </source>
</evidence>
<dbReference type="Proteomes" id="UP000321491">
    <property type="component" value="Unassembled WGS sequence"/>
</dbReference>
<dbReference type="RefSeq" id="WP_146934970.1">
    <property type="nucleotide sequence ID" value="NZ_BJXW01000004.1"/>
</dbReference>
<reference evidence="1 2" key="1">
    <citation type="submission" date="2019-07" db="EMBL/GenBank/DDBJ databases">
        <title>Whole genome shotgun sequence of Cerasibacillus quisquiliarum NBRC 102429.</title>
        <authorList>
            <person name="Hosoyama A."/>
            <person name="Uohara A."/>
            <person name="Ohji S."/>
            <person name="Ichikawa N."/>
        </authorList>
    </citation>
    <scope>NUCLEOTIDE SEQUENCE [LARGE SCALE GENOMIC DNA]</scope>
    <source>
        <strain evidence="1 2">NBRC 102429</strain>
    </source>
</reference>
<keyword evidence="2" id="KW-1185">Reference proteome</keyword>
<name>A0A511UU14_9BACI</name>